<accession>A0A0G1SI83</accession>
<name>A0A0G1SI83_9BACT</name>
<organism evidence="1 2">
    <name type="scientific">Candidatus Collierbacteria bacterium GW2011_GWA2_46_26</name>
    <dbReference type="NCBI Taxonomy" id="1618381"/>
    <lineage>
        <taxon>Bacteria</taxon>
        <taxon>Candidatus Collieribacteriota</taxon>
    </lineage>
</organism>
<evidence type="ECO:0000313" key="1">
    <source>
        <dbReference type="EMBL" id="KKU33050.1"/>
    </source>
</evidence>
<gene>
    <name evidence="1" type="ORF">UX47_C0006G0021</name>
</gene>
<proteinExistence type="predicted"/>
<dbReference type="Proteomes" id="UP000034794">
    <property type="component" value="Unassembled WGS sequence"/>
</dbReference>
<sequence length="154" mass="17235">MNTPNEDSKGVLVNVENVRIYLQGKFAIGKFEIKGESVDLAVGTPDSKIAITDHRPNTISQLNNILSGQADQNSFANAFNQPGLIRVYLRLPANEVHIDIYIEDPKLPIPEHTLYLGVIWDHTFPAVSVVWEKFETVRIDGQEAIAFCSFINLK</sequence>
<dbReference type="AlphaFoldDB" id="A0A0G1SI83"/>
<comment type="caution">
    <text evidence="1">The sequence shown here is derived from an EMBL/GenBank/DDBJ whole genome shotgun (WGS) entry which is preliminary data.</text>
</comment>
<evidence type="ECO:0000313" key="2">
    <source>
        <dbReference type="Proteomes" id="UP000034794"/>
    </source>
</evidence>
<reference evidence="1 2" key="1">
    <citation type="journal article" date="2015" name="Nature">
        <title>rRNA introns, odd ribosomes, and small enigmatic genomes across a large radiation of phyla.</title>
        <authorList>
            <person name="Brown C.T."/>
            <person name="Hug L.A."/>
            <person name="Thomas B.C."/>
            <person name="Sharon I."/>
            <person name="Castelle C.J."/>
            <person name="Singh A."/>
            <person name="Wilkins M.J."/>
            <person name="Williams K.H."/>
            <person name="Banfield J.F."/>
        </authorList>
    </citation>
    <scope>NUCLEOTIDE SEQUENCE [LARGE SCALE GENOMIC DNA]</scope>
</reference>
<dbReference type="EMBL" id="LCMI01000006">
    <property type="protein sequence ID" value="KKU33050.1"/>
    <property type="molecule type" value="Genomic_DNA"/>
</dbReference>
<protein>
    <submittedName>
        <fullName evidence="1">Uncharacterized protein</fullName>
    </submittedName>
</protein>